<dbReference type="EMBL" id="KV453926">
    <property type="protein sequence ID" value="ODV75339.1"/>
    <property type="molecule type" value="Genomic_DNA"/>
</dbReference>
<dbReference type="GeneID" id="30991700"/>
<evidence type="ECO:0000313" key="3">
    <source>
        <dbReference type="Proteomes" id="UP000094389"/>
    </source>
</evidence>
<name>A0A1E4S762_CYBJN</name>
<evidence type="ECO:0000313" key="2">
    <source>
        <dbReference type="EMBL" id="ODV75339.1"/>
    </source>
</evidence>
<feature type="compositionally biased region" description="Polar residues" evidence="1">
    <location>
        <begin position="279"/>
        <end position="296"/>
    </location>
</feature>
<proteinExistence type="predicted"/>
<protein>
    <submittedName>
        <fullName evidence="2">Uncharacterized protein</fullName>
    </submittedName>
</protein>
<dbReference type="RefSeq" id="XP_020072378.1">
    <property type="nucleotide sequence ID" value="XM_020217304.1"/>
</dbReference>
<accession>A0A1E4S762</accession>
<feature type="region of interest" description="Disordered" evidence="1">
    <location>
        <begin position="368"/>
        <end position="391"/>
    </location>
</feature>
<feature type="compositionally biased region" description="Low complexity" evidence="1">
    <location>
        <begin position="369"/>
        <end position="391"/>
    </location>
</feature>
<sequence length="391" mass="42743">MLLIGIFGVLITTLLVPLLMGVTDMDHLVHSLGSQLQRFIGPSDDIVHDKIAVAHTPLNLTHISVLDPMYSHGLGRKDLIHQVESLVQGVEEKLESRLSQCVAQFLPESMACKIHSVADAWKQQRLYSVYKDYEALFKALALSAMGLLMLKILNLLLTLIVPKREHLEEVETPPVIDKRYTDFETFPVCTGKGKGDAEEFLMLNSYKDNNIELPSYGTEDLSILGGSTPIKSSSIPVEVEIVGCGDTGVPVHISESESEGEEEEEDDDDDDGEQRDISQEQGQRSNATQPILSLSSFEKVEAQNDDLAMELNRARSLTPTRIDSGRKGTTELSPSRKLVYKKSSSILTAFPKVTSETTVGDVTHETVYSQGFSSSGSGDSSPAPSKPGSHA</sequence>
<dbReference type="AlphaFoldDB" id="A0A1E4S762"/>
<reference evidence="2 3" key="1">
    <citation type="journal article" date="2016" name="Proc. Natl. Acad. Sci. U.S.A.">
        <title>Comparative genomics of biotechnologically important yeasts.</title>
        <authorList>
            <person name="Riley R."/>
            <person name="Haridas S."/>
            <person name="Wolfe K.H."/>
            <person name="Lopes M.R."/>
            <person name="Hittinger C.T."/>
            <person name="Goeker M."/>
            <person name="Salamov A.A."/>
            <person name="Wisecaver J.H."/>
            <person name="Long T.M."/>
            <person name="Calvey C.H."/>
            <person name="Aerts A.L."/>
            <person name="Barry K.W."/>
            <person name="Choi C."/>
            <person name="Clum A."/>
            <person name="Coughlan A.Y."/>
            <person name="Deshpande S."/>
            <person name="Douglass A.P."/>
            <person name="Hanson S.J."/>
            <person name="Klenk H.-P."/>
            <person name="LaButti K.M."/>
            <person name="Lapidus A."/>
            <person name="Lindquist E.A."/>
            <person name="Lipzen A.M."/>
            <person name="Meier-Kolthoff J.P."/>
            <person name="Ohm R.A."/>
            <person name="Otillar R.P."/>
            <person name="Pangilinan J.L."/>
            <person name="Peng Y."/>
            <person name="Rokas A."/>
            <person name="Rosa C.A."/>
            <person name="Scheuner C."/>
            <person name="Sibirny A.A."/>
            <person name="Slot J.C."/>
            <person name="Stielow J.B."/>
            <person name="Sun H."/>
            <person name="Kurtzman C.P."/>
            <person name="Blackwell M."/>
            <person name="Grigoriev I.V."/>
            <person name="Jeffries T.W."/>
        </authorList>
    </citation>
    <scope>NUCLEOTIDE SEQUENCE [LARGE SCALE GENOMIC DNA]</scope>
    <source>
        <strain evidence="3">ATCC 18201 / CBS 1600 / BCRC 20928 / JCM 3617 / NBRC 0987 / NRRL Y-1542</strain>
    </source>
</reference>
<feature type="compositionally biased region" description="Acidic residues" evidence="1">
    <location>
        <begin position="256"/>
        <end position="273"/>
    </location>
</feature>
<feature type="region of interest" description="Disordered" evidence="1">
    <location>
        <begin position="311"/>
        <end position="334"/>
    </location>
</feature>
<evidence type="ECO:0000256" key="1">
    <source>
        <dbReference type="SAM" id="MobiDB-lite"/>
    </source>
</evidence>
<organism evidence="2 3">
    <name type="scientific">Cyberlindnera jadinii (strain ATCC 18201 / CBS 1600 / BCRC 20928 / JCM 3617 / NBRC 0987 / NRRL Y-1542)</name>
    <name type="common">Torula yeast</name>
    <name type="synonym">Candida utilis</name>
    <dbReference type="NCBI Taxonomy" id="983966"/>
    <lineage>
        <taxon>Eukaryota</taxon>
        <taxon>Fungi</taxon>
        <taxon>Dikarya</taxon>
        <taxon>Ascomycota</taxon>
        <taxon>Saccharomycotina</taxon>
        <taxon>Saccharomycetes</taxon>
        <taxon>Phaffomycetales</taxon>
        <taxon>Phaffomycetaceae</taxon>
        <taxon>Cyberlindnera</taxon>
    </lineage>
</organism>
<dbReference type="Proteomes" id="UP000094389">
    <property type="component" value="Unassembled WGS sequence"/>
</dbReference>
<gene>
    <name evidence="2" type="ORF">CYBJADRAFT_188471</name>
</gene>
<dbReference type="OMA" id="PESMACK"/>
<keyword evidence="3" id="KW-1185">Reference proteome</keyword>
<feature type="region of interest" description="Disordered" evidence="1">
    <location>
        <begin position="246"/>
        <end position="298"/>
    </location>
</feature>